<organism evidence="1">
    <name type="scientific">Oryza brachyantha</name>
    <name type="common">malo sina</name>
    <dbReference type="NCBI Taxonomy" id="4533"/>
    <lineage>
        <taxon>Eukaryota</taxon>
        <taxon>Viridiplantae</taxon>
        <taxon>Streptophyta</taxon>
        <taxon>Embryophyta</taxon>
        <taxon>Tracheophyta</taxon>
        <taxon>Spermatophyta</taxon>
        <taxon>Magnoliopsida</taxon>
        <taxon>Liliopsida</taxon>
        <taxon>Poales</taxon>
        <taxon>Poaceae</taxon>
        <taxon>BOP clade</taxon>
        <taxon>Oryzoideae</taxon>
        <taxon>Oryzeae</taxon>
        <taxon>Oryzinae</taxon>
        <taxon>Oryza</taxon>
    </lineage>
</organism>
<dbReference type="Gramene" id="OB07G26820.1">
    <property type="protein sequence ID" value="OB07G26820.1"/>
    <property type="gene ID" value="OB07G26820"/>
</dbReference>
<proteinExistence type="predicted"/>
<sequence>MRWWRGYETNTPHYPHHQYVLGLDLTQRKKSGRGMGIARRKRGRAYTGEERACGSILNLNFGAAATTLYTTARTTEAAVDAMRIILRQCESSKTDDGGGGGYQDFINESCWSPLNLTYGFTNAHLDVITTYDASINPA</sequence>
<dbReference type="STRING" id="4533.J3MMQ0"/>
<evidence type="ECO:0000313" key="1">
    <source>
        <dbReference type="EnsemblPlants" id="OB07G26820.1"/>
    </source>
</evidence>
<dbReference type="HOGENOM" id="CLU_1858328_0_0_1"/>
<evidence type="ECO:0000313" key="2">
    <source>
        <dbReference type="Proteomes" id="UP000006038"/>
    </source>
</evidence>
<reference evidence="1" key="1">
    <citation type="journal article" date="2013" name="Nat. Commun.">
        <title>Whole-genome sequencing of Oryza brachyantha reveals mechanisms underlying Oryza genome evolution.</title>
        <authorList>
            <person name="Chen J."/>
            <person name="Huang Q."/>
            <person name="Gao D."/>
            <person name="Wang J."/>
            <person name="Lang Y."/>
            <person name="Liu T."/>
            <person name="Li B."/>
            <person name="Bai Z."/>
            <person name="Luis Goicoechea J."/>
            <person name="Liang C."/>
            <person name="Chen C."/>
            <person name="Zhang W."/>
            <person name="Sun S."/>
            <person name="Liao Y."/>
            <person name="Zhang X."/>
            <person name="Yang L."/>
            <person name="Song C."/>
            <person name="Wang M."/>
            <person name="Shi J."/>
            <person name="Liu G."/>
            <person name="Liu J."/>
            <person name="Zhou H."/>
            <person name="Zhou W."/>
            <person name="Yu Q."/>
            <person name="An N."/>
            <person name="Chen Y."/>
            <person name="Cai Q."/>
            <person name="Wang B."/>
            <person name="Liu B."/>
            <person name="Min J."/>
            <person name="Huang Y."/>
            <person name="Wu H."/>
            <person name="Li Z."/>
            <person name="Zhang Y."/>
            <person name="Yin Y."/>
            <person name="Song W."/>
            <person name="Jiang J."/>
            <person name="Jackson S.A."/>
            <person name="Wing R.A."/>
            <person name="Wang J."/>
            <person name="Chen M."/>
        </authorList>
    </citation>
    <scope>NUCLEOTIDE SEQUENCE [LARGE SCALE GENOMIC DNA]</scope>
    <source>
        <strain evidence="1">cv. IRGC 101232</strain>
    </source>
</reference>
<accession>J3MMQ0</accession>
<dbReference type="EnsemblPlants" id="OB07G26820.1">
    <property type="protein sequence ID" value="OB07G26820.1"/>
    <property type="gene ID" value="OB07G26820"/>
</dbReference>
<keyword evidence="2" id="KW-1185">Reference proteome</keyword>
<name>J3MMQ0_ORYBR</name>
<dbReference type="AlphaFoldDB" id="J3MMQ0"/>
<dbReference type="Proteomes" id="UP000006038">
    <property type="component" value="Chromosome 7"/>
</dbReference>
<reference evidence="1" key="2">
    <citation type="submission" date="2013-04" db="UniProtKB">
        <authorList>
            <consortium name="EnsemblPlants"/>
        </authorList>
    </citation>
    <scope>IDENTIFICATION</scope>
</reference>
<protein>
    <submittedName>
        <fullName evidence="1">Uncharacterized protein</fullName>
    </submittedName>
</protein>